<sequence>MAITKTVPEVTRLSSFEESSEGSTSTNEKQVVPAEPNKQILSPVLEEFDVHLGGAAMGKAFRRAARYYLHNKAPALVGNYMKSFVGSEDLLPGVGPKVEDPFYVCDLGVVVSQFYRWKRMLPRVVPFYAVKCNPDPAVIKTLLKLGCNFDCASRNEINLVLDSAKDLGLSELPQIIFANPCKPPAHIVEAVCKGVKMVTFDNVEEIKKCAAISKKIELVLRIVTDDTGSQCRLSSKFGAPRSRWVPLLSAAKEHGLQVVGVSFHVGSGCRDPTRYDLALQDAKELFQLAEKDYGFKMRILDIGGGFPGESHSLWNPETIIDNVVNEDLDDVPDDEDEDEEVEKKEGKTLEEVSDDNEKPTELNFFDDIASFVTPKIDEYFPPEDESVVVIGEPGRYLVAAAFTLVTSVTSVRGNAIDSSAVPEPIEDSVAAKGLDQLTRDEEQEIIDMQANPESAVIETIVEELQTYSKLYTCQNLTQQEIDVWQDKSDAGLLEAPDRMKILNAEKVHTAEGVTAGIVAECLDEEEGKDFTRSRSNSIARSRSNSLMKGTTAEEEFMNSVLTIAAAGEAAVSGVVIQAVADSTSYQDDYAYYVNDGVYGAFNNLMFDHASVRPRVLRNAPTHSNQVVYKEEEDTYALGTSSEPRAHGRELFSSTIFGPTCDSIDVISRSTLLPKLEVGDWVYFQNMGAYTCAAASDFNGFTPTRKFYVCSVQPEDFESLD</sequence>
<dbReference type="PANTHER" id="PTHR11482:SF6">
    <property type="entry name" value="ORNITHINE DECARBOXYLASE 1-RELATED"/>
    <property type="match status" value="1"/>
</dbReference>
<dbReference type="InterPro" id="IPR022657">
    <property type="entry name" value="De-COase2_CS"/>
</dbReference>
<dbReference type="InterPro" id="IPR022653">
    <property type="entry name" value="De-COase2_pyr-phos_BS"/>
</dbReference>
<dbReference type="InterPro" id="IPR000183">
    <property type="entry name" value="Orn/DAP/Arg_de-COase"/>
</dbReference>
<evidence type="ECO:0000256" key="4">
    <source>
        <dbReference type="ARBA" id="ARBA00023239"/>
    </source>
</evidence>
<feature type="region of interest" description="Disordered" evidence="10">
    <location>
        <begin position="1"/>
        <end position="33"/>
    </location>
</feature>
<dbReference type="InterPro" id="IPR029066">
    <property type="entry name" value="PLP-binding_barrel"/>
</dbReference>
<feature type="modified residue" description="N6-(pyridoxal phosphate)lysine" evidence="9">
    <location>
        <position position="131"/>
    </location>
</feature>
<evidence type="ECO:0000256" key="10">
    <source>
        <dbReference type="SAM" id="MobiDB-lite"/>
    </source>
</evidence>
<feature type="compositionally biased region" description="Acidic residues" evidence="10">
    <location>
        <begin position="327"/>
        <end position="340"/>
    </location>
</feature>
<evidence type="ECO:0000259" key="11">
    <source>
        <dbReference type="Pfam" id="PF02784"/>
    </source>
</evidence>
<dbReference type="InterPro" id="IPR009006">
    <property type="entry name" value="Ala_racemase/Decarboxylase_C"/>
</dbReference>
<evidence type="ECO:0000256" key="6">
    <source>
        <dbReference type="ARBA" id="ARBA00034138"/>
    </source>
</evidence>
<dbReference type="InterPro" id="IPR002433">
    <property type="entry name" value="Orn_de-COase"/>
</dbReference>
<dbReference type="CDD" id="cd00622">
    <property type="entry name" value="PLPDE_III_ODC"/>
    <property type="match status" value="1"/>
</dbReference>
<evidence type="ECO:0000313" key="13">
    <source>
        <dbReference type="Proteomes" id="UP001054902"/>
    </source>
</evidence>
<dbReference type="GO" id="GO:0004586">
    <property type="term" value="F:ornithine decarboxylase activity"/>
    <property type="evidence" value="ECO:0007669"/>
    <property type="project" value="UniProtKB-EC"/>
</dbReference>
<protein>
    <recommendedName>
        <fullName evidence="6">ornithine decarboxylase</fullName>
        <ecNumber evidence="6">4.1.1.17</ecNumber>
    </recommendedName>
</protein>
<dbReference type="InterPro" id="IPR022644">
    <property type="entry name" value="De-COase2_N"/>
</dbReference>
<evidence type="ECO:0000256" key="5">
    <source>
        <dbReference type="ARBA" id="ARBA00034115"/>
    </source>
</evidence>
<dbReference type="GO" id="GO:0033387">
    <property type="term" value="P:putrescine biosynthetic process from arginine, via ornithine"/>
    <property type="evidence" value="ECO:0007669"/>
    <property type="project" value="TreeGrafter"/>
</dbReference>
<dbReference type="SUPFAM" id="SSF51419">
    <property type="entry name" value="PLP-binding barrel"/>
    <property type="match status" value="1"/>
</dbReference>
<evidence type="ECO:0000256" key="7">
    <source>
        <dbReference type="ARBA" id="ARBA00046672"/>
    </source>
</evidence>
<dbReference type="Pfam" id="PF02784">
    <property type="entry name" value="Orn_Arg_deC_N"/>
    <property type="match status" value="1"/>
</dbReference>
<feature type="active site" description="Proton donor" evidence="9">
    <location>
        <position position="660"/>
    </location>
</feature>
<dbReference type="Proteomes" id="UP001054902">
    <property type="component" value="Unassembled WGS sequence"/>
</dbReference>
<comment type="similarity">
    <text evidence="2">Belongs to the Orn/Lys/Arg decarboxylase class-II family.</text>
</comment>
<comment type="caution">
    <text evidence="12">The sequence shown here is derived from an EMBL/GenBank/DDBJ whole genome shotgun (WGS) entry which is preliminary data.</text>
</comment>
<evidence type="ECO:0000256" key="9">
    <source>
        <dbReference type="PIRSR" id="PIRSR600183-50"/>
    </source>
</evidence>
<dbReference type="EMBL" id="BLLK01000045">
    <property type="protein sequence ID" value="GFH52112.1"/>
    <property type="molecule type" value="Genomic_DNA"/>
</dbReference>
<feature type="compositionally biased region" description="Basic and acidic residues" evidence="10">
    <location>
        <begin position="341"/>
        <end position="358"/>
    </location>
</feature>
<comment type="cofactor">
    <cofactor evidence="1 9">
        <name>pyridoxal 5'-phosphate</name>
        <dbReference type="ChEBI" id="CHEBI:597326"/>
    </cofactor>
</comment>
<keyword evidence="13" id="KW-1185">Reference proteome</keyword>
<dbReference type="PROSITE" id="PS00879">
    <property type="entry name" value="ODR_DC_2_2"/>
    <property type="match status" value="1"/>
</dbReference>
<evidence type="ECO:0000256" key="1">
    <source>
        <dbReference type="ARBA" id="ARBA00001933"/>
    </source>
</evidence>
<evidence type="ECO:0000313" key="12">
    <source>
        <dbReference type="EMBL" id="GFH52112.1"/>
    </source>
</evidence>
<organism evidence="12 13">
    <name type="scientific">Chaetoceros tenuissimus</name>
    <dbReference type="NCBI Taxonomy" id="426638"/>
    <lineage>
        <taxon>Eukaryota</taxon>
        <taxon>Sar</taxon>
        <taxon>Stramenopiles</taxon>
        <taxon>Ochrophyta</taxon>
        <taxon>Bacillariophyta</taxon>
        <taxon>Coscinodiscophyceae</taxon>
        <taxon>Chaetocerotophycidae</taxon>
        <taxon>Chaetocerotales</taxon>
        <taxon>Chaetocerotaceae</taxon>
        <taxon>Chaetoceros</taxon>
    </lineage>
</organism>
<dbReference type="PRINTS" id="PR01179">
    <property type="entry name" value="ODADCRBXLASE"/>
</dbReference>
<evidence type="ECO:0000256" key="8">
    <source>
        <dbReference type="ARBA" id="ARBA00049127"/>
    </source>
</evidence>
<comment type="subunit">
    <text evidence="7">Homodimer. Only the dimer is catalytically active, as the active sites are constructed of residues from both monomers.</text>
</comment>
<comment type="catalytic activity">
    <reaction evidence="8">
        <text>L-ornithine + H(+) = putrescine + CO2</text>
        <dbReference type="Rhea" id="RHEA:22964"/>
        <dbReference type="ChEBI" id="CHEBI:15378"/>
        <dbReference type="ChEBI" id="CHEBI:16526"/>
        <dbReference type="ChEBI" id="CHEBI:46911"/>
        <dbReference type="ChEBI" id="CHEBI:326268"/>
        <dbReference type="EC" id="4.1.1.17"/>
    </reaction>
</comment>
<dbReference type="PANTHER" id="PTHR11482">
    <property type="entry name" value="ARGININE/DIAMINOPIMELATE/ORNITHINE DECARBOXYLASE"/>
    <property type="match status" value="1"/>
</dbReference>
<accession>A0AAD3H675</accession>
<dbReference type="FunFam" id="3.20.20.10:FF:000005">
    <property type="entry name" value="Ornithine decarboxylase"/>
    <property type="match status" value="1"/>
</dbReference>
<dbReference type="AlphaFoldDB" id="A0AAD3H675"/>
<evidence type="ECO:0000256" key="2">
    <source>
        <dbReference type="ARBA" id="ARBA00008872"/>
    </source>
</evidence>
<dbReference type="SUPFAM" id="SSF50621">
    <property type="entry name" value="Alanine racemase C-terminal domain-like"/>
    <property type="match status" value="1"/>
</dbReference>
<keyword evidence="3 9" id="KW-0663">Pyridoxal phosphate</keyword>
<dbReference type="GO" id="GO:0005737">
    <property type="term" value="C:cytoplasm"/>
    <property type="evidence" value="ECO:0007669"/>
    <property type="project" value="TreeGrafter"/>
</dbReference>
<dbReference type="PRINTS" id="PR01182">
    <property type="entry name" value="ORNDCRBXLASE"/>
</dbReference>
<evidence type="ECO:0000256" key="3">
    <source>
        <dbReference type="ARBA" id="ARBA00022898"/>
    </source>
</evidence>
<dbReference type="EC" id="4.1.1.17" evidence="6"/>
<keyword evidence="4" id="KW-0456">Lyase</keyword>
<feature type="domain" description="Orn/DAP/Arg decarboxylase 2 N-terminal" evidence="11">
    <location>
        <begin position="109"/>
        <end position="331"/>
    </location>
</feature>
<feature type="compositionally biased region" description="Low complexity" evidence="10">
    <location>
        <begin position="14"/>
        <end position="28"/>
    </location>
</feature>
<reference evidence="12 13" key="1">
    <citation type="journal article" date="2021" name="Sci. Rep.">
        <title>The genome of the diatom Chaetoceros tenuissimus carries an ancient integrated fragment of an extant virus.</title>
        <authorList>
            <person name="Hongo Y."/>
            <person name="Kimura K."/>
            <person name="Takaki Y."/>
            <person name="Yoshida Y."/>
            <person name="Baba S."/>
            <person name="Kobayashi G."/>
            <person name="Nagasaki K."/>
            <person name="Hano T."/>
            <person name="Tomaru Y."/>
        </authorList>
    </citation>
    <scope>NUCLEOTIDE SEQUENCE [LARGE SCALE GENOMIC DNA]</scope>
    <source>
        <strain evidence="12 13">NIES-3715</strain>
    </source>
</reference>
<feature type="region of interest" description="Disordered" evidence="10">
    <location>
        <begin position="327"/>
        <end position="358"/>
    </location>
</feature>
<name>A0AAD3H675_9STRA</name>
<gene>
    <name evidence="12" type="ORF">CTEN210_08588</name>
</gene>
<dbReference type="Gene3D" id="3.20.20.10">
    <property type="entry name" value="Alanine racemase"/>
    <property type="match status" value="2"/>
</dbReference>
<comment type="pathway">
    <text evidence="5">Amine and polyamine biosynthesis; putrescine biosynthesis via L-ornithine pathway; putrescine from L-ornithine: step 1/1.</text>
</comment>
<dbReference type="PROSITE" id="PS00878">
    <property type="entry name" value="ODR_DC_2_1"/>
    <property type="match status" value="1"/>
</dbReference>
<dbReference type="Gene3D" id="2.40.37.10">
    <property type="entry name" value="Lyase, Ornithine Decarboxylase, Chain A, domain 1"/>
    <property type="match status" value="2"/>
</dbReference>
<proteinExistence type="inferred from homology"/>